<keyword evidence="4" id="KW-0560">Oxidoreductase</keyword>
<dbReference type="Pfam" id="PF04082">
    <property type="entry name" value="Fungal_trans"/>
    <property type="match status" value="1"/>
</dbReference>
<feature type="domain" description="FAD-binding" evidence="7">
    <location>
        <begin position="21"/>
        <end position="356"/>
    </location>
</feature>
<gene>
    <name evidence="9" type="ORF">G7Y89_g12293</name>
</gene>
<protein>
    <recommendedName>
        <fullName evidence="11">FAD-binding domain-containing protein</fullName>
    </recommendedName>
</protein>
<evidence type="ECO:0000256" key="6">
    <source>
        <dbReference type="ARBA" id="ARBA00023242"/>
    </source>
</evidence>
<evidence type="ECO:0000259" key="8">
    <source>
        <dbReference type="Pfam" id="PF04082"/>
    </source>
</evidence>
<keyword evidence="10" id="KW-1185">Reference proteome</keyword>
<dbReference type="InterPro" id="IPR007219">
    <property type="entry name" value="XnlR_reg_dom"/>
</dbReference>
<evidence type="ECO:0000256" key="1">
    <source>
        <dbReference type="ARBA" id="ARBA00007992"/>
    </source>
</evidence>
<keyword evidence="2" id="KW-0285">Flavoprotein</keyword>
<dbReference type="OrthoDB" id="16820at2759"/>
<dbReference type="InterPro" id="IPR002938">
    <property type="entry name" value="FAD-bd"/>
</dbReference>
<organism evidence="9 10">
    <name type="scientific">Cudoniella acicularis</name>
    <dbReference type="NCBI Taxonomy" id="354080"/>
    <lineage>
        <taxon>Eukaryota</taxon>
        <taxon>Fungi</taxon>
        <taxon>Dikarya</taxon>
        <taxon>Ascomycota</taxon>
        <taxon>Pezizomycotina</taxon>
        <taxon>Leotiomycetes</taxon>
        <taxon>Helotiales</taxon>
        <taxon>Tricladiaceae</taxon>
        <taxon>Cudoniella</taxon>
    </lineage>
</organism>
<evidence type="ECO:0000256" key="4">
    <source>
        <dbReference type="ARBA" id="ARBA00023002"/>
    </source>
</evidence>
<sequence>MMRIQAKNAAGFRGFLRAPDYKAIIIGGGPAGLSTALRLHQKTNISCSVYELRPEPTTLGGAIGIQPNGLRLLHRLGLHDTLLSCGSSHSNLVIRSLQGSVLWKQDIAGLARKQTGFGYMRIKRTDLLNVLLEAVHKVEIPVYYNKRLTAIEDNEDGVTVTFSDGTTDTADLLLGCDGIHSYVRRLYVDPLQIPEYSGFAGLSSLIPASVLPGSVASQIRGLNAMLTQEGMFMATTCTESDDEIFWGFSGQVPLPKSGDTRDGWEVHRKEEVEKSKSNLFGLLQNARGEWGSVMKQIVDKTSVIKIYPIYRLPPGGAWFRGRCLLLGDAAHAMLPHAGQGASMALEDAFLLSRLLEDQTRSLGDIYKRNAEEALYRILQLEKAVFDKSNQALQSTSTAWAQPEHGARDKDGSLSLNFAPFGFHLLSISPDEPSVDIAYVAKHLPPIKQARELFSNFALTLQLTFGVYHMPSTRALMEQTYQSVFEGEEPSMTNLLLLFSIFASAAIAWTPQLLEKLNSTEAEAKAAFTAYSRLAMSILDNHRPVAPSITALEAIGNLIHLLTNVNGFHVKVDVLRFRGLLMARAMKVHCLDTAKAREERRLKGCNMIEIEVQRRIWWNMVASDWLTAFWGGPQEGTYIFQPKHMNVNYPSNVDDEFITPTGVEHNFPLSTPTSMSAFIYRVKLADLCRQIVDTIPSILLESQEPEYDVILGLDEKLQTFLKELPVFFQLDPISIQQSREACKERPNITWQRIIIHFGLHTRLCRLHRPYHLEGSTNPKYSYSHSTCIRSAKAVLELRRLMDDEFTQIGFNPARSWSVMEHVFMAALILATDVSFNPNAPDAEARKAMVLATYQTLEESGEKSGALMEGIQRNMQTLMSTLRKRRPQISVSQPKKSTGIGNELNLAFSETTSNDQSTRELRKSVMVGGDEIAINMQPSQSGNRTSADDGIQSSSFISEVVTEQESWDQLWSEFLAVAPELDAPQWSSLLDDMDFSLQSDNC</sequence>
<dbReference type="CDD" id="cd12148">
    <property type="entry name" value="fungal_TF_MHR"/>
    <property type="match status" value="1"/>
</dbReference>
<keyword evidence="5" id="KW-0503">Monooxygenase</keyword>
<dbReference type="InterPro" id="IPR036188">
    <property type="entry name" value="FAD/NAD-bd_sf"/>
</dbReference>
<comment type="caution">
    <text evidence="9">The sequence shown here is derived from an EMBL/GenBank/DDBJ whole genome shotgun (WGS) entry which is preliminary data.</text>
</comment>
<evidence type="ECO:0000256" key="2">
    <source>
        <dbReference type="ARBA" id="ARBA00022630"/>
    </source>
</evidence>
<dbReference type="GO" id="GO:0008270">
    <property type="term" value="F:zinc ion binding"/>
    <property type="evidence" value="ECO:0007669"/>
    <property type="project" value="InterPro"/>
</dbReference>
<comment type="similarity">
    <text evidence="1">Belongs to the paxM FAD-dependent monooxygenase family.</text>
</comment>
<evidence type="ECO:0000259" key="7">
    <source>
        <dbReference type="Pfam" id="PF01494"/>
    </source>
</evidence>
<evidence type="ECO:0000256" key="3">
    <source>
        <dbReference type="ARBA" id="ARBA00022827"/>
    </source>
</evidence>
<reference evidence="9 10" key="1">
    <citation type="submission" date="2020-03" db="EMBL/GenBank/DDBJ databases">
        <title>Draft Genome Sequence of Cudoniella acicularis.</title>
        <authorList>
            <person name="Buettner E."/>
            <person name="Kellner H."/>
        </authorList>
    </citation>
    <scope>NUCLEOTIDE SEQUENCE [LARGE SCALE GENOMIC DNA]</scope>
    <source>
        <strain evidence="9 10">DSM 108380</strain>
    </source>
</reference>
<dbReference type="AlphaFoldDB" id="A0A8H4VX59"/>
<dbReference type="Pfam" id="PF01494">
    <property type="entry name" value="FAD_binding_3"/>
    <property type="match status" value="1"/>
</dbReference>
<dbReference type="EMBL" id="JAAMPI010001276">
    <property type="protein sequence ID" value="KAF4625871.1"/>
    <property type="molecule type" value="Genomic_DNA"/>
</dbReference>
<dbReference type="PANTHER" id="PTHR13789:SF309">
    <property type="entry name" value="PUTATIVE (AFU_ORTHOLOGUE AFUA_6G14510)-RELATED"/>
    <property type="match status" value="1"/>
</dbReference>
<name>A0A8H4VX59_9HELO</name>
<dbReference type="PRINTS" id="PR00420">
    <property type="entry name" value="RNGMNOXGNASE"/>
</dbReference>
<dbReference type="SUPFAM" id="SSF51905">
    <property type="entry name" value="FAD/NAD(P)-binding domain"/>
    <property type="match status" value="1"/>
</dbReference>
<evidence type="ECO:0000313" key="9">
    <source>
        <dbReference type="EMBL" id="KAF4625871.1"/>
    </source>
</evidence>
<feature type="domain" description="Xylanolytic transcriptional activator regulatory" evidence="8">
    <location>
        <begin position="492"/>
        <end position="704"/>
    </location>
</feature>
<evidence type="ECO:0000313" key="10">
    <source>
        <dbReference type="Proteomes" id="UP000566819"/>
    </source>
</evidence>
<dbReference type="Proteomes" id="UP000566819">
    <property type="component" value="Unassembled WGS sequence"/>
</dbReference>
<dbReference type="GO" id="GO:0003677">
    <property type="term" value="F:DNA binding"/>
    <property type="evidence" value="ECO:0007669"/>
    <property type="project" value="InterPro"/>
</dbReference>
<keyword evidence="3" id="KW-0274">FAD</keyword>
<proteinExistence type="inferred from homology"/>
<dbReference type="GO" id="GO:0006351">
    <property type="term" value="P:DNA-templated transcription"/>
    <property type="evidence" value="ECO:0007669"/>
    <property type="project" value="InterPro"/>
</dbReference>
<dbReference type="PANTHER" id="PTHR13789">
    <property type="entry name" value="MONOOXYGENASE"/>
    <property type="match status" value="1"/>
</dbReference>
<keyword evidence="6" id="KW-0539">Nucleus</keyword>
<accession>A0A8H4VX59</accession>
<evidence type="ECO:0000256" key="5">
    <source>
        <dbReference type="ARBA" id="ARBA00023033"/>
    </source>
</evidence>
<evidence type="ECO:0008006" key="11">
    <source>
        <dbReference type="Google" id="ProtNLM"/>
    </source>
</evidence>
<dbReference type="Gene3D" id="3.50.50.60">
    <property type="entry name" value="FAD/NAD(P)-binding domain"/>
    <property type="match status" value="1"/>
</dbReference>
<dbReference type="GO" id="GO:0071949">
    <property type="term" value="F:FAD binding"/>
    <property type="evidence" value="ECO:0007669"/>
    <property type="project" value="InterPro"/>
</dbReference>
<dbReference type="GO" id="GO:0004497">
    <property type="term" value="F:monooxygenase activity"/>
    <property type="evidence" value="ECO:0007669"/>
    <property type="project" value="UniProtKB-KW"/>
</dbReference>
<dbReference type="InterPro" id="IPR050493">
    <property type="entry name" value="FAD-dep_Monooxygenase_BioMet"/>
</dbReference>